<dbReference type="InterPro" id="IPR002645">
    <property type="entry name" value="STAS_dom"/>
</dbReference>
<evidence type="ECO:0000313" key="2">
    <source>
        <dbReference type="EMBL" id="MFC4062182.1"/>
    </source>
</evidence>
<reference evidence="3" key="1">
    <citation type="journal article" date="2019" name="Int. J. Syst. Evol. Microbiol.">
        <title>The Global Catalogue of Microorganisms (GCM) 10K type strain sequencing project: providing services to taxonomists for standard genome sequencing and annotation.</title>
        <authorList>
            <consortium name="The Broad Institute Genomics Platform"/>
            <consortium name="The Broad Institute Genome Sequencing Center for Infectious Disease"/>
            <person name="Wu L."/>
            <person name="Ma J."/>
        </authorList>
    </citation>
    <scope>NUCLEOTIDE SEQUENCE [LARGE SCALE GENOMIC DNA]</scope>
    <source>
        <strain evidence="3">TBRC 4489</strain>
    </source>
</reference>
<dbReference type="EMBL" id="JBHSBM010000040">
    <property type="protein sequence ID" value="MFC4062182.1"/>
    <property type="molecule type" value="Genomic_DNA"/>
</dbReference>
<accession>A0ABV8IDM1</accession>
<sequence length="109" mass="10755">MTTPLTLVASERPDGTPVLAVTGEIDMSNAGTLDAALTRSAGGGPLVVDLSAVDYLDSAGLTVLFAHASRIRLVASPLLAPVLEISGLGEVTAVEGVAADGGSGGKDEP</sequence>
<dbReference type="InterPro" id="IPR036513">
    <property type="entry name" value="STAS_dom_sf"/>
</dbReference>
<keyword evidence="3" id="KW-1185">Reference proteome</keyword>
<dbReference type="Proteomes" id="UP001595850">
    <property type="component" value="Unassembled WGS sequence"/>
</dbReference>
<comment type="caution">
    <text evidence="2">The sequence shown here is derived from an EMBL/GenBank/DDBJ whole genome shotgun (WGS) entry which is preliminary data.</text>
</comment>
<protein>
    <submittedName>
        <fullName evidence="2">STAS domain-containing protein</fullName>
    </submittedName>
</protein>
<dbReference type="Pfam" id="PF01740">
    <property type="entry name" value="STAS"/>
    <property type="match status" value="1"/>
</dbReference>
<dbReference type="SUPFAM" id="SSF52091">
    <property type="entry name" value="SpoIIaa-like"/>
    <property type="match status" value="1"/>
</dbReference>
<name>A0ABV8IDM1_9ACTN</name>
<evidence type="ECO:0000259" key="1">
    <source>
        <dbReference type="PROSITE" id="PS50801"/>
    </source>
</evidence>
<organism evidence="2 3">
    <name type="scientific">Planomonospora corallina</name>
    <dbReference type="NCBI Taxonomy" id="1806052"/>
    <lineage>
        <taxon>Bacteria</taxon>
        <taxon>Bacillati</taxon>
        <taxon>Actinomycetota</taxon>
        <taxon>Actinomycetes</taxon>
        <taxon>Streptosporangiales</taxon>
        <taxon>Streptosporangiaceae</taxon>
        <taxon>Planomonospora</taxon>
    </lineage>
</organism>
<dbReference type="CDD" id="cd07043">
    <property type="entry name" value="STAS_anti-anti-sigma_factors"/>
    <property type="match status" value="1"/>
</dbReference>
<dbReference type="PROSITE" id="PS50801">
    <property type="entry name" value="STAS"/>
    <property type="match status" value="1"/>
</dbReference>
<proteinExistence type="predicted"/>
<gene>
    <name evidence="2" type="ORF">ACFOWE_28090</name>
</gene>
<dbReference type="RefSeq" id="WP_377293044.1">
    <property type="nucleotide sequence ID" value="NZ_JBHSBM010000040.1"/>
</dbReference>
<evidence type="ECO:0000313" key="3">
    <source>
        <dbReference type="Proteomes" id="UP001595850"/>
    </source>
</evidence>
<dbReference type="Gene3D" id="3.30.750.24">
    <property type="entry name" value="STAS domain"/>
    <property type="match status" value="1"/>
</dbReference>
<feature type="domain" description="STAS" evidence="1">
    <location>
        <begin position="6"/>
        <end position="64"/>
    </location>
</feature>